<comment type="caution">
    <text evidence="3">The sequence shown here is derived from an EMBL/GenBank/DDBJ whole genome shotgun (WGS) entry which is preliminary data.</text>
</comment>
<evidence type="ECO:0000313" key="4">
    <source>
        <dbReference type="Proteomes" id="UP000706124"/>
    </source>
</evidence>
<evidence type="ECO:0000259" key="2">
    <source>
        <dbReference type="Pfam" id="PF05922"/>
    </source>
</evidence>
<dbReference type="Gene3D" id="3.30.70.80">
    <property type="entry name" value="Peptidase S8 propeptide/proteinase inhibitor I9"/>
    <property type="match status" value="1"/>
</dbReference>
<dbReference type="OrthoDB" id="5518345at2759"/>
<dbReference type="SUPFAM" id="SSF54897">
    <property type="entry name" value="Protease propeptides/inhibitors"/>
    <property type="match status" value="1"/>
</dbReference>
<evidence type="ECO:0000256" key="1">
    <source>
        <dbReference type="ARBA" id="ARBA00038069"/>
    </source>
</evidence>
<dbReference type="GO" id="GO:0004866">
    <property type="term" value="F:endopeptidase inhibitor activity"/>
    <property type="evidence" value="ECO:0007669"/>
    <property type="project" value="UniProtKB-ARBA"/>
</dbReference>
<dbReference type="InterPro" id="IPR052471">
    <property type="entry name" value="PBI_I9"/>
</dbReference>
<name>A0A9P7M9T0_9HYPO</name>
<feature type="domain" description="Inhibitor I9" evidence="2">
    <location>
        <begin position="3"/>
        <end position="66"/>
    </location>
</feature>
<evidence type="ECO:0000313" key="3">
    <source>
        <dbReference type="EMBL" id="KAG5934640.1"/>
    </source>
</evidence>
<comment type="similarity">
    <text evidence="1">Belongs to the protease inhibitor I9 family.</text>
</comment>
<dbReference type="AlphaFoldDB" id="A0A9P7M9T0"/>
<dbReference type="InterPro" id="IPR037045">
    <property type="entry name" value="S8pro/Inhibitor_I9_sf"/>
</dbReference>
<gene>
    <name evidence="3" type="ORF">E4U60_003647</name>
</gene>
<accession>A0A9P7M9T0</accession>
<dbReference type="Pfam" id="PF05922">
    <property type="entry name" value="Inhibitor_I9"/>
    <property type="match status" value="1"/>
</dbReference>
<dbReference type="InterPro" id="IPR010259">
    <property type="entry name" value="S8pro/Inhibitor_I9"/>
</dbReference>
<dbReference type="GO" id="GO:0042144">
    <property type="term" value="P:vacuole fusion, non-autophagic"/>
    <property type="evidence" value="ECO:0007669"/>
    <property type="project" value="TreeGrafter"/>
</dbReference>
<dbReference type="FunFam" id="3.30.70.80:FF:000005">
    <property type="entry name" value="Proteinase inhibitor I2B"/>
    <property type="match status" value="1"/>
</dbReference>
<protein>
    <recommendedName>
        <fullName evidence="2">Inhibitor I9 domain-containing protein</fullName>
    </recommendedName>
</protein>
<keyword evidence="4" id="KW-1185">Reference proteome</keyword>
<dbReference type="Proteomes" id="UP000706124">
    <property type="component" value="Unassembled WGS sequence"/>
</dbReference>
<sequence length="71" mass="7721">MASYIVTFKDDASEDQIKAAKKQAVEQGAKITHEYSLIKGFAIEINDDAISTLEANENIKAIEKDGQASTC</sequence>
<dbReference type="PANTHER" id="PTHR28288">
    <property type="entry name" value="PROTEASE B INHIBITOR 2"/>
    <property type="match status" value="1"/>
</dbReference>
<dbReference type="PANTHER" id="PTHR28288:SF2">
    <property type="entry name" value="PROTEASE B INHIBITOR 2"/>
    <property type="match status" value="1"/>
</dbReference>
<organism evidence="3 4">
    <name type="scientific">Claviceps pazoutovae</name>
    <dbReference type="NCBI Taxonomy" id="1649127"/>
    <lineage>
        <taxon>Eukaryota</taxon>
        <taxon>Fungi</taxon>
        <taxon>Dikarya</taxon>
        <taxon>Ascomycota</taxon>
        <taxon>Pezizomycotina</taxon>
        <taxon>Sordariomycetes</taxon>
        <taxon>Hypocreomycetidae</taxon>
        <taxon>Hypocreales</taxon>
        <taxon>Clavicipitaceae</taxon>
        <taxon>Claviceps</taxon>
    </lineage>
</organism>
<dbReference type="EMBL" id="SRPO01000295">
    <property type="protein sequence ID" value="KAG5934640.1"/>
    <property type="molecule type" value="Genomic_DNA"/>
</dbReference>
<proteinExistence type="inferred from homology"/>
<reference evidence="3 4" key="1">
    <citation type="journal article" date="2020" name="bioRxiv">
        <title>Whole genome comparisons of ergot fungi reveals the divergence and evolution of species within the genus Claviceps are the result of varying mechanisms driving genome evolution and host range expansion.</title>
        <authorList>
            <person name="Wyka S.A."/>
            <person name="Mondo S.J."/>
            <person name="Liu M."/>
            <person name="Dettman J."/>
            <person name="Nalam V."/>
            <person name="Broders K.D."/>
        </authorList>
    </citation>
    <scope>NUCLEOTIDE SEQUENCE [LARGE SCALE GENOMIC DNA]</scope>
    <source>
        <strain evidence="3 4">CCC 1485</strain>
    </source>
</reference>